<protein>
    <submittedName>
        <fullName evidence="2">Uncharacterized protein</fullName>
    </submittedName>
</protein>
<proteinExistence type="predicted"/>
<feature type="transmembrane region" description="Helical" evidence="1">
    <location>
        <begin position="301"/>
        <end position="321"/>
    </location>
</feature>
<keyword evidence="2" id="KW-0496">Mitochondrion</keyword>
<feature type="transmembrane region" description="Helical" evidence="1">
    <location>
        <begin position="256"/>
        <end position="280"/>
    </location>
</feature>
<feature type="transmembrane region" description="Helical" evidence="1">
    <location>
        <begin position="22"/>
        <end position="44"/>
    </location>
</feature>
<feature type="transmembrane region" description="Helical" evidence="1">
    <location>
        <begin position="104"/>
        <end position="123"/>
    </location>
</feature>
<accession>A0A7T1FUY8</accession>
<keyword evidence="1" id="KW-0812">Transmembrane</keyword>
<name>A0A7T1FUY8_9SPIT</name>
<feature type="transmembrane region" description="Helical" evidence="1">
    <location>
        <begin position="135"/>
        <end position="161"/>
    </location>
</feature>
<evidence type="ECO:0000256" key="1">
    <source>
        <dbReference type="SAM" id="Phobius"/>
    </source>
</evidence>
<evidence type="ECO:0000313" key="2">
    <source>
        <dbReference type="EMBL" id="QPM99264.1"/>
    </source>
</evidence>
<reference evidence="2" key="1">
    <citation type="journal article" date="2020" name="Sci. Rep.">
        <title>Morphology, ultrastructure, genomics, and phylogeny of Euplotes vanleeuwenhoeki sp. nov. and its ultra-reduced endosymbiont 'Candidatus Pinguicoccus supinus' sp. nov.</title>
        <authorList>
            <person name="Serra V."/>
            <person name="Gammuto L."/>
            <person name="Nitla V."/>
            <person name="Castelli M."/>
            <person name="Lanzoni O."/>
            <person name="Sassera D."/>
            <person name="Bandi C."/>
            <person name="Sandeep B.V."/>
            <person name="Verni F."/>
            <person name="Modeo L."/>
            <person name="Petroni G."/>
        </authorList>
    </citation>
    <scope>NUCLEOTIDE SEQUENCE</scope>
    <source>
        <strain evidence="2">KKR18</strain>
    </source>
</reference>
<keyword evidence="1" id="KW-0472">Membrane</keyword>
<feature type="transmembrane region" description="Helical" evidence="1">
    <location>
        <begin position="64"/>
        <end position="83"/>
    </location>
</feature>
<geneLocation type="mitochondrion" evidence="2"/>
<keyword evidence="1" id="KW-1133">Transmembrane helix</keyword>
<sequence length="351" mass="42980">MFLLRVYVSIIFEKFNYWTSKIFTMLGFIYIRNLIVILIFDSLLLDDEPLWEPLEWSVMQTWILYIYIFSWIAETIFSSRYGSYTNRDKIVWSGLFKVYTYMKYWFIFNIVIVTLFVTMPFYFEISYSISYIVVWWNWITSIFFYKISLYFVFMYVILLLLKHLNRWSFISAYNLILIIFLIITSYLLYFNFLLVLFAYFTDYQSFQLSSWTRFNDIIQGPLKWSWGDKSRDNFSYHRTPTVFWFKNDPLIAGSLLFLHLFLFQFLLFFYIQILTLLRTIYTSQSISYTLLTYFQSTIKEFLFSILGLIIFILISMLYQFIRFPFELLIFNKFLLLWHLELQIIIDLLFLG</sequence>
<gene>
    <name evidence="2" type="ORF">MitoLV_37</name>
</gene>
<organism evidence="2">
    <name type="scientific">Euplotes vanleeuwenhoeki</name>
    <dbReference type="NCBI Taxonomy" id="2794224"/>
    <lineage>
        <taxon>Eukaryota</taxon>
        <taxon>Sar</taxon>
        <taxon>Alveolata</taxon>
        <taxon>Ciliophora</taxon>
        <taxon>Intramacronucleata</taxon>
        <taxon>Spirotrichea</taxon>
        <taxon>Hypotrichia</taxon>
        <taxon>Euplotida</taxon>
        <taxon>Euplotidae</taxon>
        <taxon>Euplotes</taxon>
    </lineage>
</organism>
<dbReference type="AlphaFoldDB" id="A0A7T1FUY8"/>
<dbReference type="EMBL" id="MK889230">
    <property type="protein sequence ID" value="QPM99264.1"/>
    <property type="molecule type" value="Genomic_DNA"/>
</dbReference>
<feature type="transmembrane region" description="Helical" evidence="1">
    <location>
        <begin position="173"/>
        <end position="200"/>
    </location>
</feature>